<evidence type="ECO:0000256" key="1">
    <source>
        <dbReference type="SAM" id="SignalP"/>
    </source>
</evidence>
<dbReference type="RefSeq" id="WP_339589480.1">
    <property type="nucleotide sequence ID" value="NZ_JBBHJZ010000009.1"/>
</dbReference>
<evidence type="ECO:0008006" key="4">
    <source>
        <dbReference type="Google" id="ProtNLM"/>
    </source>
</evidence>
<keyword evidence="3" id="KW-1185">Reference proteome</keyword>
<keyword evidence="1" id="KW-0732">Signal</keyword>
<accession>A0ABU8S2G1</accession>
<organism evidence="2 3">
    <name type="scientific">Novosphingobium anseongense</name>
    <dbReference type="NCBI Taxonomy" id="3133436"/>
    <lineage>
        <taxon>Bacteria</taxon>
        <taxon>Pseudomonadati</taxon>
        <taxon>Pseudomonadota</taxon>
        <taxon>Alphaproteobacteria</taxon>
        <taxon>Sphingomonadales</taxon>
        <taxon>Sphingomonadaceae</taxon>
        <taxon>Novosphingobium</taxon>
    </lineage>
</organism>
<evidence type="ECO:0000313" key="3">
    <source>
        <dbReference type="Proteomes" id="UP001361239"/>
    </source>
</evidence>
<comment type="caution">
    <text evidence="2">The sequence shown here is derived from an EMBL/GenBank/DDBJ whole genome shotgun (WGS) entry which is preliminary data.</text>
</comment>
<sequence>MHLTIAVLAATMTPTAAFAQGAPSAPASPTLAAGATVFDPQGGEVGKIVSQSGDAVVLDTGANKATLPRSAFTASAKGPVINATKAQLDDMVVAAAAKTNAARDAALVVGAQVHGKAGAMIGTIKEVSGDQVLIDRPEGAVSLSKSAFTVGAAGLTIWMTTAELEAAAKSAASSVPGQ</sequence>
<gene>
    <name evidence="2" type="ORF">WG901_23010</name>
</gene>
<feature type="chain" id="PRO_5046709579" description="Preprotein translocase subunit YajC" evidence="1">
    <location>
        <begin position="20"/>
        <end position="178"/>
    </location>
</feature>
<dbReference type="EMBL" id="JBBHJZ010000009">
    <property type="protein sequence ID" value="MEJ5979541.1"/>
    <property type="molecule type" value="Genomic_DNA"/>
</dbReference>
<name>A0ABU8S2G1_9SPHN</name>
<dbReference type="Proteomes" id="UP001361239">
    <property type="component" value="Unassembled WGS sequence"/>
</dbReference>
<feature type="signal peptide" evidence="1">
    <location>
        <begin position="1"/>
        <end position="19"/>
    </location>
</feature>
<evidence type="ECO:0000313" key="2">
    <source>
        <dbReference type="EMBL" id="MEJ5979541.1"/>
    </source>
</evidence>
<reference evidence="2 3" key="1">
    <citation type="submission" date="2024-03" db="EMBL/GenBank/DDBJ databases">
        <authorList>
            <person name="Jo J.-H."/>
        </authorList>
    </citation>
    <scope>NUCLEOTIDE SEQUENCE [LARGE SCALE GENOMIC DNA]</scope>
    <source>
        <strain evidence="2 3">PS1R-30</strain>
    </source>
</reference>
<protein>
    <recommendedName>
        <fullName evidence="4">Preprotein translocase subunit YajC</fullName>
    </recommendedName>
</protein>
<proteinExistence type="predicted"/>